<protein>
    <submittedName>
        <fullName evidence="1">Uncharacterized protein</fullName>
    </submittedName>
</protein>
<proteinExistence type="predicted"/>
<keyword evidence="2" id="KW-1185">Reference proteome</keyword>
<evidence type="ECO:0000313" key="1">
    <source>
        <dbReference type="EMBL" id="KAK2586411.1"/>
    </source>
</evidence>
<dbReference type="EMBL" id="JAIFRP010000013">
    <property type="protein sequence ID" value="KAK2586411.1"/>
    <property type="molecule type" value="Genomic_DNA"/>
</dbReference>
<reference evidence="1" key="2">
    <citation type="journal article" date="2023" name="Commun. Biol.">
        <title>Intrasexual cuticular hydrocarbon dimorphism in a wasp sheds light on hydrocarbon biosynthesis genes in Hymenoptera.</title>
        <authorList>
            <person name="Moris V.C."/>
            <person name="Podsiadlowski L."/>
            <person name="Martin S."/>
            <person name="Oeyen J.P."/>
            <person name="Donath A."/>
            <person name="Petersen M."/>
            <person name="Wilbrandt J."/>
            <person name="Misof B."/>
            <person name="Liedtke D."/>
            <person name="Thamm M."/>
            <person name="Scheiner R."/>
            <person name="Schmitt T."/>
            <person name="Niehuis O."/>
        </authorList>
    </citation>
    <scope>NUCLEOTIDE SEQUENCE</scope>
    <source>
        <strain evidence="1">GBR_01_08_01A</strain>
    </source>
</reference>
<organism evidence="1 2">
    <name type="scientific">Odynerus spinipes</name>
    <dbReference type="NCBI Taxonomy" id="1348599"/>
    <lineage>
        <taxon>Eukaryota</taxon>
        <taxon>Metazoa</taxon>
        <taxon>Ecdysozoa</taxon>
        <taxon>Arthropoda</taxon>
        <taxon>Hexapoda</taxon>
        <taxon>Insecta</taxon>
        <taxon>Pterygota</taxon>
        <taxon>Neoptera</taxon>
        <taxon>Endopterygota</taxon>
        <taxon>Hymenoptera</taxon>
        <taxon>Apocrita</taxon>
        <taxon>Aculeata</taxon>
        <taxon>Vespoidea</taxon>
        <taxon>Vespidae</taxon>
        <taxon>Eumeninae</taxon>
        <taxon>Odynerus</taxon>
    </lineage>
</organism>
<dbReference type="Proteomes" id="UP001258017">
    <property type="component" value="Unassembled WGS sequence"/>
</dbReference>
<name>A0AAD9VTI0_9HYME</name>
<dbReference type="AlphaFoldDB" id="A0AAD9VTI0"/>
<comment type="caution">
    <text evidence="1">The sequence shown here is derived from an EMBL/GenBank/DDBJ whole genome shotgun (WGS) entry which is preliminary data.</text>
</comment>
<sequence length="96" mass="9756">MRERRGVSRYSLLIFMPPRGGFAGGLLPSAKEVVLGRPLILKPGAEEAPPGRAALAAVGAAALLPLAAACSAGRAASFSFSSRTPHKERPGSASSS</sequence>
<reference evidence="1" key="1">
    <citation type="submission" date="2021-08" db="EMBL/GenBank/DDBJ databases">
        <authorList>
            <person name="Misof B."/>
            <person name="Oliver O."/>
            <person name="Podsiadlowski L."/>
            <person name="Donath A."/>
            <person name="Peters R."/>
            <person name="Mayer C."/>
            <person name="Rust J."/>
            <person name="Gunkel S."/>
            <person name="Lesny P."/>
            <person name="Martin S."/>
            <person name="Oeyen J.P."/>
            <person name="Petersen M."/>
            <person name="Panagiotis P."/>
            <person name="Wilbrandt J."/>
            <person name="Tanja T."/>
        </authorList>
    </citation>
    <scope>NUCLEOTIDE SEQUENCE</scope>
    <source>
        <strain evidence="1">GBR_01_08_01A</strain>
        <tissue evidence="1">Thorax + abdomen</tissue>
    </source>
</reference>
<evidence type="ECO:0000313" key="2">
    <source>
        <dbReference type="Proteomes" id="UP001258017"/>
    </source>
</evidence>
<accession>A0AAD9VTI0</accession>
<gene>
    <name evidence="1" type="ORF">KPH14_010696</name>
</gene>